<evidence type="ECO:0000313" key="3">
    <source>
        <dbReference type="EMBL" id="GGM37695.1"/>
    </source>
</evidence>
<gene>
    <name evidence="3" type="ORF">GCM10012275_05920</name>
</gene>
<dbReference type="AlphaFoldDB" id="A0A8J3C9Z8"/>
<evidence type="ECO:0000259" key="2">
    <source>
        <dbReference type="Pfam" id="PF08044"/>
    </source>
</evidence>
<evidence type="ECO:0000256" key="1">
    <source>
        <dbReference type="SAM" id="MobiDB-lite"/>
    </source>
</evidence>
<dbReference type="EMBL" id="BMMK01000002">
    <property type="protein sequence ID" value="GGM37695.1"/>
    <property type="molecule type" value="Genomic_DNA"/>
</dbReference>
<dbReference type="PANTHER" id="PTHR40763:SF4">
    <property type="entry name" value="DUF1707 DOMAIN-CONTAINING PROTEIN"/>
    <property type="match status" value="1"/>
</dbReference>
<proteinExistence type="predicted"/>
<protein>
    <recommendedName>
        <fullName evidence="2">DUF1707 domain-containing protein</fullName>
    </recommendedName>
</protein>
<dbReference type="PANTHER" id="PTHR40763">
    <property type="entry name" value="MEMBRANE PROTEIN-RELATED"/>
    <property type="match status" value="1"/>
</dbReference>
<accession>A0A8J3C9Z8</accession>
<organism evidence="3 4">
    <name type="scientific">Longimycelium tulufanense</name>
    <dbReference type="NCBI Taxonomy" id="907463"/>
    <lineage>
        <taxon>Bacteria</taxon>
        <taxon>Bacillati</taxon>
        <taxon>Actinomycetota</taxon>
        <taxon>Actinomycetes</taxon>
        <taxon>Pseudonocardiales</taxon>
        <taxon>Pseudonocardiaceae</taxon>
        <taxon>Longimycelium</taxon>
    </lineage>
</organism>
<reference evidence="3" key="1">
    <citation type="journal article" date="2014" name="Int. J. Syst. Evol. Microbiol.">
        <title>Complete genome sequence of Corynebacterium casei LMG S-19264T (=DSM 44701T), isolated from a smear-ripened cheese.</title>
        <authorList>
            <consortium name="US DOE Joint Genome Institute (JGI-PGF)"/>
            <person name="Walter F."/>
            <person name="Albersmeier A."/>
            <person name="Kalinowski J."/>
            <person name="Ruckert C."/>
        </authorList>
    </citation>
    <scope>NUCLEOTIDE SEQUENCE</scope>
    <source>
        <strain evidence="3">CGMCC 4.5737</strain>
    </source>
</reference>
<evidence type="ECO:0000313" key="4">
    <source>
        <dbReference type="Proteomes" id="UP000637578"/>
    </source>
</evidence>
<dbReference type="RefSeq" id="WP_229685923.1">
    <property type="nucleotide sequence ID" value="NZ_BMMK01000002.1"/>
</dbReference>
<feature type="compositionally biased region" description="Basic residues" evidence="1">
    <location>
        <begin position="189"/>
        <end position="207"/>
    </location>
</feature>
<comment type="caution">
    <text evidence="3">The sequence shown here is derived from an EMBL/GenBank/DDBJ whole genome shotgun (WGS) entry which is preliminary data.</text>
</comment>
<dbReference type="InterPro" id="IPR012551">
    <property type="entry name" value="DUF1707_SHOCT-like"/>
</dbReference>
<feature type="domain" description="DUF1707" evidence="2">
    <location>
        <begin position="13"/>
        <end position="65"/>
    </location>
</feature>
<dbReference type="Proteomes" id="UP000637578">
    <property type="component" value="Unassembled WGS sequence"/>
</dbReference>
<feature type="region of interest" description="Disordered" evidence="1">
    <location>
        <begin position="187"/>
        <end position="207"/>
    </location>
</feature>
<name>A0A8J3C9Z8_9PSEU</name>
<dbReference type="Pfam" id="PF08044">
    <property type="entry name" value="DUF1707"/>
    <property type="match status" value="1"/>
</dbReference>
<sequence length="207" mass="22110">MTDGGLPAERAQIRASDADRERVAQVLQQAMGEGRLTLTELDERLEQVYAARTLGELEPLTRDLPVPRAATAPASSVAGKAPTWSVGVLSGFQRKRGWIVPERHSALVYWGGGELDLSEARFTAAETTINAIVVMGGIEIKVPENATVHVEGVGFMGGFDGKAEGEGTGDGPVIRITGFAFMGGVEVRRKGKGRKGKGKRRKPELES</sequence>
<keyword evidence="4" id="KW-1185">Reference proteome</keyword>
<reference evidence="3" key="2">
    <citation type="submission" date="2020-09" db="EMBL/GenBank/DDBJ databases">
        <authorList>
            <person name="Sun Q."/>
            <person name="Zhou Y."/>
        </authorList>
    </citation>
    <scope>NUCLEOTIDE SEQUENCE</scope>
    <source>
        <strain evidence="3">CGMCC 4.5737</strain>
    </source>
</reference>